<evidence type="ECO:0000313" key="2">
    <source>
        <dbReference type="Proteomes" id="UP000234474"/>
    </source>
</evidence>
<proteinExistence type="predicted"/>
<gene>
    <name evidence="1" type="ORF">P174DRAFT_423490</name>
</gene>
<sequence length="186" mass="21204">MAGPIFDTQSGFARATMVLWTLSRFGAHKTSRSTDPENHFRDDIYYSSKEIHTSRHLWYPLHLRSYVEGYIQASSELKYLRFITGRQDLPFYYKAEVEIQRSFLDAFIKTGITLAGAADRAQGRRGGPQGRKLSQALQHPRMLLCFETVSTLKPVIVLVFGLISIFLHMSLEALQLFAGKEDKNEA</sequence>
<name>A0A2I1BZ15_ASPN1</name>
<protein>
    <submittedName>
        <fullName evidence="1">Uncharacterized protein</fullName>
    </submittedName>
</protein>
<reference evidence="2" key="1">
    <citation type="journal article" date="2018" name="Proc. Natl. Acad. Sci. U.S.A.">
        <title>Linking secondary metabolites to gene clusters through genome sequencing of six diverse Aspergillus species.</title>
        <authorList>
            <person name="Kaerboelling I."/>
            <person name="Vesth T.C."/>
            <person name="Frisvad J.C."/>
            <person name="Nybo J.L."/>
            <person name="Theobald S."/>
            <person name="Kuo A."/>
            <person name="Bowyer P."/>
            <person name="Matsuda Y."/>
            <person name="Mondo S."/>
            <person name="Lyhne E.K."/>
            <person name="Kogle M.E."/>
            <person name="Clum A."/>
            <person name="Lipzen A."/>
            <person name="Salamov A."/>
            <person name="Ngan C.Y."/>
            <person name="Daum C."/>
            <person name="Chiniquy J."/>
            <person name="Barry K."/>
            <person name="LaButti K."/>
            <person name="Haridas S."/>
            <person name="Simmons B.A."/>
            <person name="Magnuson J.K."/>
            <person name="Mortensen U.H."/>
            <person name="Larsen T.O."/>
            <person name="Grigoriev I.V."/>
            <person name="Baker S.E."/>
            <person name="Andersen M.R."/>
        </authorList>
    </citation>
    <scope>NUCLEOTIDE SEQUENCE [LARGE SCALE GENOMIC DNA]</scope>
    <source>
        <strain evidence="2">IBT 16806</strain>
    </source>
</reference>
<evidence type="ECO:0000313" key="1">
    <source>
        <dbReference type="EMBL" id="PKX90620.1"/>
    </source>
</evidence>
<dbReference type="EMBL" id="MSZS01000007">
    <property type="protein sequence ID" value="PKX90620.1"/>
    <property type="molecule type" value="Genomic_DNA"/>
</dbReference>
<comment type="caution">
    <text evidence="1">The sequence shown here is derived from an EMBL/GenBank/DDBJ whole genome shotgun (WGS) entry which is preliminary data.</text>
</comment>
<dbReference type="Proteomes" id="UP000234474">
    <property type="component" value="Unassembled WGS sequence"/>
</dbReference>
<dbReference type="OrthoDB" id="40579at2759"/>
<dbReference type="AlphaFoldDB" id="A0A2I1BZ15"/>
<dbReference type="VEuPathDB" id="FungiDB:P174DRAFT_423490"/>
<dbReference type="STRING" id="1392255.A0A2I1BZ15"/>
<dbReference type="RefSeq" id="XP_024679215.1">
    <property type="nucleotide sequence ID" value="XM_024825129.1"/>
</dbReference>
<accession>A0A2I1BZ15</accession>
<dbReference type="GeneID" id="36532454"/>
<keyword evidence="2" id="KW-1185">Reference proteome</keyword>
<organism evidence="1 2">
    <name type="scientific">Aspergillus novofumigatus (strain IBT 16806)</name>
    <dbReference type="NCBI Taxonomy" id="1392255"/>
    <lineage>
        <taxon>Eukaryota</taxon>
        <taxon>Fungi</taxon>
        <taxon>Dikarya</taxon>
        <taxon>Ascomycota</taxon>
        <taxon>Pezizomycotina</taxon>
        <taxon>Eurotiomycetes</taxon>
        <taxon>Eurotiomycetidae</taxon>
        <taxon>Eurotiales</taxon>
        <taxon>Aspergillaceae</taxon>
        <taxon>Aspergillus</taxon>
        <taxon>Aspergillus subgen. Fumigati</taxon>
    </lineage>
</organism>